<feature type="compositionally biased region" description="Acidic residues" evidence="2">
    <location>
        <begin position="16"/>
        <end position="30"/>
    </location>
</feature>
<accession>A0A433PVV6</accession>
<evidence type="ECO:0000256" key="2">
    <source>
        <dbReference type="SAM" id="MobiDB-lite"/>
    </source>
</evidence>
<dbReference type="EMBL" id="RBNJ01020503">
    <property type="protein sequence ID" value="RUS21594.1"/>
    <property type="molecule type" value="Genomic_DNA"/>
</dbReference>
<evidence type="ECO:0000313" key="5">
    <source>
        <dbReference type="Proteomes" id="UP000274822"/>
    </source>
</evidence>
<dbReference type="GO" id="GO:0061512">
    <property type="term" value="P:protein localization to cilium"/>
    <property type="evidence" value="ECO:0007669"/>
    <property type="project" value="TreeGrafter"/>
</dbReference>
<feature type="domain" description="Tubby C-terminal" evidence="3">
    <location>
        <begin position="70"/>
        <end position="330"/>
    </location>
</feature>
<keyword evidence="5" id="KW-1185">Reference proteome</keyword>
<organism evidence="4 5">
    <name type="scientific">Jimgerdemannia flammicorona</name>
    <dbReference type="NCBI Taxonomy" id="994334"/>
    <lineage>
        <taxon>Eukaryota</taxon>
        <taxon>Fungi</taxon>
        <taxon>Fungi incertae sedis</taxon>
        <taxon>Mucoromycota</taxon>
        <taxon>Mucoromycotina</taxon>
        <taxon>Endogonomycetes</taxon>
        <taxon>Endogonales</taxon>
        <taxon>Endogonaceae</taxon>
        <taxon>Jimgerdemannia</taxon>
    </lineage>
</organism>
<dbReference type="InterPro" id="IPR025659">
    <property type="entry name" value="Tubby-like_C"/>
</dbReference>
<sequence>MSTEHPPNDPAPPTDGDIDAAADDDDESQAEDAPVGPKPTTAIVTRPTPPTNFVLASSRMPEEDLVAFAMRPIPYGTKVLCQITRRRDGVDKLYPRYDMFIEDARLHTRTLMMSARKRKKSQTSHYVVSGRAFPRTRTEASASVLGRGTERECVLGKVRSNFLGTNFIVYSLGRNPFKDDAGTPPGKPSNEPLREELGAVVYDPNILGFKGPRKMTVVLHSMTRAGDRPEFRPSMESETLMSKFKGGDTRDLLVLHNKSPQWNEETQSFVLNFNGRVTQASVKNFQIVHDNDLDYIIMQFGRIDDDLFTMDFQYPMCPLQAFAIALSSFDAKLACE</sequence>
<dbReference type="PRINTS" id="PR01573">
    <property type="entry name" value="SUPERTUBBY"/>
</dbReference>
<dbReference type="InterPro" id="IPR000007">
    <property type="entry name" value="Tubby_C"/>
</dbReference>
<dbReference type="AlphaFoldDB" id="A0A433PVV6"/>
<protein>
    <submittedName>
        <fullName evidence="4">Tubby C-terminal-like domain-containing protein</fullName>
    </submittedName>
</protein>
<dbReference type="PANTHER" id="PTHR16517:SF7">
    <property type="entry name" value="PROTEIN KING TUBBY"/>
    <property type="match status" value="1"/>
</dbReference>
<comment type="similarity">
    <text evidence="1">Belongs to the TUB family.</text>
</comment>
<evidence type="ECO:0000256" key="1">
    <source>
        <dbReference type="ARBA" id="ARBA00007129"/>
    </source>
</evidence>
<dbReference type="Pfam" id="PF01167">
    <property type="entry name" value="Tub"/>
    <property type="match status" value="1"/>
</dbReference>
<name>A0A433PVV6_9FUNG</name>
<gene>
    <name evidence="4" type="ORF">BC938DRAFT_475387</name>
</gene>
<feature type="region of interest" description="Disordered" evidence="2">
    <location>
        <begin position="1"/>
        <end position="50"/>
    </location>
</feature>
<dbReference type="GO" id="GO:0005929">
    <property type="term" value="C:cilium"/>
    <property type="evidence" value="ECO:0007669"/>
    <property type="project" value="TreeGrafter"/>
</dbReference>
<evidence type="ECO:0000259" key="3">
    <source>
        <dbReference type="Pfam" id="PF01167"/>
    </source>
</evidence>
<reference evidence="4 5" key="1">
    <citation type="journal article" date="2018" name="New Phytol.">
        <title>Phylogenomics of Endogonaceae and evolution of mycorrhizas within Mucoromycota.</title>
        <authorList>
            <person name="Chang Y."/>
            <person name="Desiro A."/>
            <person name="Na H."/>
            <person name="Sandor L."/>
            <person name="Lipzen A."/>
            <person name="Clum A."/>
            <person name="Barry K."/>
            <person name="Grigoriev I.V."/>
            <person name="Martin F.M."/>
            <person name="Stajich J.E."/>
            <person name="Smith M.E."/>
            <person name="Bonito G."/>
            <person name="Spatafora J.W."/>
        </authorList>
    </citation>
    <scope>NUCLEOTIDE SEQUENCE [LARGE SCALE GENOMIC DNA]</scope>
    <source>
        <strain evidence="4 5">AD002</strain>
    </source>
</reference>
<dbReference type="PANTHER" id="PTHR16517">
    <property type="entry name" value="TUBBY-RELATED"/>
    <property type="match status" value="1"/>
</dbReference>
<dbReference type="Gene3D" id="3.20.90.10">
    <property type="entry name" value="Tubby Protein, Chain A"/>
    <property type="match status" value="1"/>
</dbReference>
<comment type="caution">
    <text evidence="4">The sequence shown here is derived from an EMBL/GenBank/DDBJ whole genome shotgun (WGS) entry which is preliminary data.</text>
</comment>
<proteinExistence type="inferred from homology"/>
<dbReference type="SUPFAM" id="SSF54518">
    <property type="entry name" value="Tubby C-terminal domain-like"/>
    <property type="match status" value="1"/>
</dbReference>
<dbReference type="Proteomes" id="UP000274822">
    <property type="component" value="Unassembled WGS sequence"/>
</dbReference>
<evidence type="ECO:0000313" key="4">
    <source>
        <dbReference type="EMBL" id="RUS21594.1"/>
    </source>
</evidence>